<feature type="domain" description="YqaJ viral recombinase" evidence="1">
    <location>
        <begin position="13"/>
        <end position="151"/>
    </location>
</feature>
<dbReference type="InterPro" id="IPR011335">
    <property type="entry name" value="Restrct_endonuc-II-like"/>
</dbReference>
<evidence type="ECO:0000313" key="3">
    <source>
        <dbReference type="Proteomes" id="UP000051562"/>
    </source>
</evidence>
<dbReference type="EMBL" id="LMAR01000049">
    <property type="protein sequence ID" value="KQK29394.1"/>
    <property type="molecule type" value="Genomic_DNA"/>
</dbReference>
<keyword evidence="3" id="KW-1185">Reference proteome</keyword>
<name>A0A0Q3SVJ0_9HYPH</name>
<comment type="caution">
    <text evidence="2">The sequence shown here is derived from an EMBL/GenBank/DDBJ whole genome shotgun (WGS) entry which is preliminary data.</text>
</comment>
<sequence length="207" mass="23003">MIEIINCVQGSPEWAQARLGIPTASEFASILTKGRGGTESRTRQTYLYKLAGERLTGEVMDSFTSPHMERGKLMEEEARSAYSFVTGLDCQTVGFLRRGRAGASPDALIGEDGLLEIKTKLPHLLIEALLKGEFPPEHKAQCQGQLWIAERDWIDLAIYWPGLPIVISRAHRDKAFIAELSVAVTQFNEELDRIVTQVAAYDRVEAA</sequence>
<keyword evidence="2" id="KW-0269">Exonuclease</keyword>
<dbReference type="InterPro" id="IPR051703">
    <property type="entry name" value="NF-kappa-B_Signaling_Reg"/>
</dbReference>
<dbReference type="PANTHER" id="PTHR46609">
    <property type="entry name" value="EXONUCLEASE, PHAGE-TYPE/RECB, C-TERMINAL DOMAIN-CONTAINING PROTEIN"/>
    <property type="match status" value="1"/>
</dbReference>
<protein>
    <submittedName>
        <fullName evidence="2">Exonuclease</fullName>
    </submittedName>
</protein>
<dbReference type="SUPFAM" id="SSF52980">
    <property type="entry name" value="Restriction endonuclease-like"/>
    <property type="match status" value="1"/>
</dbReference>
<evidence type="ECO:0000313" key="2">
    <source>
        <dbReference type="EMBL" id="KQK29394.1"/>
    </source>
</evidence>
<evidence type="ECO:0000259" key="1">
    <source>
        <dbReference type="Pfam" id="PF09588"/>
    </source>
</evidence>
<accession>A0A0Q3SVJ0</accession>
<proteinExistence type="predicted"/>
<gene>
    <name evidence="2" type="ORF">ARD30_17560</name>
</gene>
<dbReference type="GO" id="GO:0004527">
    <property type="term" value="F:exonuclease activity"/>
    <property type="evidence" value="ECO:0007669"/>
    <property type="project" value="UniProtKB-KW"/>
</dbReference>
<dbReference type="PANTHER" id="PTHR46609:SF6">
    <property type="entry name" value="EXONUCLEASE, PHAGE-TYPE_RECB, C-TERMINAL DOMAIN-CONTAINING PROTEIN-RELATED"/>
    <property type="match status" value="1"/>
</dbReference>
<organism evidence="2 3">
    <name type="scientific">Bosea thiooxidans</name>
    <dbReference type="NCBI Taxonomy" id="53254"/>
    <lineage>
        <taxon>Bacteria</taxon>
        <taxon>Pseudomonadati</taxon>
        <taxon>Pseudomonadota</taxon>
        <taxon>Alphaproteobacteria</taxon>
        <taxon>Hyphomicrobiales</taxon>
        <taxon>Boseaceae</taxon>
        <taxon>Bosea</taxon>
    </lineage>
</organism>
<dbReference type="InterPro" id="IPR011604">
    <property type="entry name" value="PDDEXK-like_dom_sf"/>
</dbReference>
<dbReference type="InterPro" id="IPR019080">
    <property type="entry name" value="YqaJ_viral_recombinase"/>
</dbReference>
<dbReference type="Pfam" id="PF09588">
    <property type="entry name" value="YqaJ"/>
    <property type="match status" value="1"/>
</dbReference>
<dbReference type="CDD" id="cd22343">
    <property type="entry name" value="PDDEXK_lambda_exonuclease-like"/>
    <property type="match status" value="1"/>
</dbReference>
<dbReference type="RefSeq" id="WP_055729225.1">
    <property type="nucleotide sequence ID" value="NZ_LMAR01000049.1"/>
</dbReference>
<dbReference type="AlphaFoldDB" id="A0A0Q3SVJ0"/>
<dbReference type="STRING" id="53254.SAMN05660750_02530"/>
<keyword evidence="2" id="KW-0540">Nuclease</keyword>
<reference evidence="2 3" key="1">
    <citation type="submission" date="2015-10" db="EMBL/GenBank/DDBJ databases">
        <title>Draft genome of Bosea thiooxidans.</title>
        <authorList>
            <person name="Wang X."/>
        </authorList>
    </citation>
    <scope>NUCLEOTIDE SEQUENCE [LARGE SCALE GENOMIC DNA]</scope>
    <source>
        <strain evidence="2 3">CGMCC 9174</strain>
    </source>
</reference>
<keyword evidence="2" id="KW-0378">Hydrolase</keyword>
<dbReference type="Proteomes" id="UP000051562">
    <property type="component" value="Unassembled WGS sequence"/>
</dbReference>
<dbReference type="Gene3D" id="3.90.320.10">
    <property type="match status" value="1"/>
</dbReference>